<keyword evidence="5" id="KW-0539">Nucleus</keyword>
<feature type="region of interest" description="Disordered" evidence="6">
    <location>
        <begin position="100"/>
        <end position="132"/>
    </location>
</feature>
<evidence type="ECO:0000256" key="1">
    <source>
        <dbReference type="ARBA" id="ARBA00004123"/>
    </source>
</evidence>
<comment type="caution">
    <text evidence="8">The sequence shown here is derived from an EMBL/GenBank/DDBJ whole genome shotgun (WGS) entry which is preliminary data.</text>
</comment>
<dbReference type="Gene3D" id="2.20.25.80">
    <property type="entry name" value="WRKY domain"/>
    <property type="match status" value="1"/>
</dbReference>
<evidence type="ECO:0000259" key="7">
    <source>
        <dbReference type="PROSITE" id="PS50811"/>
    </source>
</evidence>
<evidence type="ECO:0000256" key="3">
    <source>
        <dbReference type="ARBA" id="ARBA00023125"/>
    </source>
</evidence>
<keyword evidence="2" id="KW-0805">Transcription regulation</keyword>
<keyword evidence="4" id="KW-0804">Transcription</keyword>
<sequence>MDEDALFLEVNFEAGKAANHAPNASARPTPTSVVPTPAVPAEGVVIVDTLTPETEVHPSGYSSIPVHIADVEPVLESMPPPLPAKRETVLGLPAPSAIPAVAPKSRKRPAANPDAINPPGPIPNDGPLETREISGGTHATMIISNNNLPQQLKDLDLHPQGASVYIRTEESVDITSHEDNNDPVGAPVVPSLDSEIVAETDVMNLFSLESGSEDDDKDREYNQEKENIEDRNIVIEPSPQKRRKNVVTNMIRVTRQNKTQRVLIQVEGEEDHPDDGFRWRKYSQKVATWNENPSLYISFTSKLVRKYLEISTDNVKLVVATYYGIYEHVPPSQRISKSSTKNQSGLSMSQVRNYARWYAMLPSSVSASQLFPSPLAPQLDMMQYYMDGLSKQPSLPFNQNHGLLNWDDEMKIDHVISMIESYTRR</sequence>
<dbReference type="PANTHER" id="PTHR31221">
    <property type="entry name" value="WRKY TRANSCRIPTION FACTOR PROTEIN 1-RELATED"/>
    <property type="match status" value="1"/>
</dbReference>
<keyword evidence="3" id="KW-0238">DNA-binding</keyword>
<protein>
    <recommendedName>
        <fullName evidence="7">WRKY domain-containing protein</fullName>
    </recommendedName>
</protein>
<dbReference type="GO" id="GO:0005634">
    <property type="term" value="C:nucleus"/>
    <property type="evidence" value="ECO:0007669"/>
    <property type="project" value="UniProtKB-SubCell"/>
</dbReference>
<proteinExistence type="predicted"/>
<dbReference type="PROSITE" id="PS50811">
    <property type="entry name" value="WRKY"/>
    <property type="match status" value="1"/>
</dbReference>
<dbReference type="SMART" id="SM00774">
    <property type="entry name" value="WRKY"/>
    <property type="match status" value="1"/>
</dbReference>
<comment type="subcellular location">
    <subcellularLocation>
        <location evidence="1">Nucleus</location>
    </subcellularLocation>
</comment>
<evidence type="ECO:0000256" key="5">
    <source>
        <dbReference type="ARBA" id="ARBA00023242"/>
    </source>
</evidence>
<dbReference type="AlphaFoldDB" id="A0A8X7S4Y0"/>
<evidence type="ECO:0000256" key="4">
    <source>
        <dbReference type="ARBA" id="ARBA00023163"/>
    </source>
</evidence>
<accession>A0A8X7S4Y0</accession>
<evidence type="ECO:0000313" key="9">
    <source>
        <dbReference type="Proteomes" id="UP000886595"/>
    </source>
</evidence>
<dbReference type="Pfam" id="PF03106">
    <property type="entry name" value="WRKY"/>
    <property type="match status" value="1"/>
</dbReference>
<evidence type="ECO:0000256" key="2">
    <source>
        <dbReference type="ARBA" id="ARBA00023015"/>
    </source>
</evidence>
<dbReference type="InterPro" id="IPR036576">
    <property type="entry name" value="WRKY_dom_sf"/>
</dbReference>
<dbReference type="InterPro" id="IPR044810">
    <property type="entry name" value="WRKY_plant"/>
</dbReference>
<evidence type="ECO:0000256" key="6">
    <source>
        <dbReference type="SAM" id="MobiDB-lite"/>
    </source>
</evidence>
<dbReference type="PANTHER" id="PTHR31221:SF261">
    <property type="entry name" value="OS03G0657400 PROTEIN"/>
    <property type="match status" value="1"/>
</dbReference>
<reference evidence="8 9" key="1">
    <citation type="submission" date="2020-02" db="EMBL/GenBank/DDBJ databases">
        <authorList>
            <person name="Ma Q."/>
            <person name="Huang Y."/>
            <person name="Song X."/>
            <person name="Pei D."/>
        </authorList>
    </citation>
    <scope>NUCLEOTIDE SEQUENCE [LARGE SCALE GENOMIC DNA]</scope>
    <source>
        <strain evidence="8">Sxm20200214</strain>
        <tissue evidence="8">Leaf</tissue>
    </source>
</reference>
<dbReference type="InterPro" id="IPR003657">
    <property type="entry name" value="WRKY_dom"/>
</dbReference>
<dbReference type="Proteomes" id="UP000886595">
    <property type="component" value="Unassembled WGS sequence"/>
</dbReference>
<feature type="domain" description="WRKY" evidence="7">
    <location>
        <begin position="268"/>
        <end position="331"/>
    </location>
</feature>
<name>A0A8X7S4Y0_BRACI</name>
<dbReference type="SUPFAM" id="SSF118290">
    <property type="entry name" value="WRKY DNA-binding domain"/>
    <property type="match status" value="1"/>
</dbReference>
<dbReference type="GO" id="GO:0043565">
    <property type="term" value="F:sequence-specific DNA binding"/>
    <property type="evidence" value="ECO:0007669"/>
    <property type="project" value="InterPro"/>
</dbReference>
<dbReference type="OrthoDB" id="2021103at2759"/>
<dbReference type="EMBL" id="JAAMPC010000008">
    <property type="protein sequence ID" value="KAG2298780.1"/>
    <property type="molecule type" value="Genomic_DNA"/>
</dbReference>
<gene>
    <name evidence="8" type="ORF">Bca52824_035252</name>
</gene>
<evidence type="ECO:0000313" key="8">
    <source>
        <dbReference type="EMBL" id="KAG2298780.1"/>
    </source>
</evidence>
<organism evidence="8 9">
    <name type="scientific">Brassica carinata</name>
    <name type="common">Ethiopian mustard</name>
    <name type="synonym">Abyssinian cabbage</name>
    <dbReference type="NCBI Taxonomy" id="52824"/>
    <lineage>
        <taxon>Eukaryota</taxon>
        <taxon>Viridiplantae</taxon>
        <taxon>Streptophyta</taxon>
        <taxon>Embryophyta</taxon>
        <taxon>Tracheophyta</taxon>
        <taxon>Spermatophyta</taxon>
        <taxon>Magnoliopsida</taxon>
        <taxon>eudicotyledons</taxon>
        <taxon>Gunneridae</taxon>
        <taxon>Pentapetalae</taxon>
        <taxon>rosids</taxon>
        <taxon>malvids</taxon>
        <taxon>Brassicales</taxon>
        <taxon>Brassicaceae</taxon>
        <taxon>Brassiceae</taxon>
        <taxon>Brassica</taxon>
    </lineage>
</organism>
<keyword evidence="9" id="KW-1185">Reference proteome</keyword>
<dbReference type="GO" id="GO:0003700">
    <property type="term" value="F:DNA-binding transcription factor activity"/>
    <property type="evidence" value="ECO:0007669"/>
    <property type="project" value="InterPro"/>
</dbReference>